<proteinExistence type="predicted"/>
<evidence type="ECO:0000313" key="4">
    <source>
        <dbReference type="Proteomes" id="UP000716291"/>
    </source>
</evidence>
<gene>
    <name evidence="3" type="ORF">G6F64_014708</name>
</gene>
<protein>
    <recommendedName>
        <fullName evidence="2">HAMP domain-containing protein</fullName>
    </recommendedName>
</protein>
<dbReference type="Pfam" id="PF00672">
    <property type="entry name" value="HAMP"/>
    <property type="match status" value="1"/>
</dbReference>
<dbReference type="Gene3D" id="1.10.287.130">
    <property type="match status" value="1"/>
</dbReference>
<name>A0A9P6WTI8_RHIOR</name>
<dbReference type="CDD" id="cd06225">
    <property type="entry name" value="HAMP"/>
    <property type="match status" value="1"/>
</dbReference>
<dbReference type="EMBL" id="JAANQT010009309">
    <property type="protein sequence ID" value="KAG1277687.1"/>
    <property type="molecule type" value="Genomic_DNA"/>
</dbReference>
<dbReference type="InterPro" id="IPR003660">
    <property type="entry name" value="HAMP_dom"/>
</dbReference>
<dbReference type="Proteomes" id="UP000716291">
    <property type="component" value="Unassembled WGS sequence"/>
</dbReference>
<evidence type="ECO:0000259" key="2">
    <source>
        <dbReference type="PROSITE" id="PS50885"/>
    </source>
</evidence>
<accession>A0A9P6WTI8</accession>
<evidence type="ECO:0000256" key="1">
    <source>
        <dbReference type="SAM" id="MobiDB-lite"/>
    </source>
</evidence>
<sequence length="116" mass="12296">MVSRLGRDVSQWAQGARQMRDGQLDTRAPRAGTALVRPLANAFNHMADQLQPLLESQRVLAQALHVGDRIGHGPALAGIRALRDGVTGGQQCCGAVVGGHRWPARPGATALPAVRH</sequence>
<dbReference type="GO" id="GO:0007165">
    <property type="term" value="P:signal transduction"/>
    <property type="evidence" value="ECO:0007669"/>
    <property type="project" value="InterPro"/>
</dbReference>
<feature type="region of interest" description="Disordered" evidence="1">
    <location>
        <begin position="1"/>
        <end position="22"/>
    </location>
</feature>
<comment type="caution">
    <text evidence="3">The sequence shown here is derived from an EMBL/GenBank/DDBJ whole genome shotgun (WGS) entry which is preliminary data.</text>
</comment>
<dbReference type="SUPFAM" id="SSF158472">
    <property type="entry name" value="HAMP domain-like"/>
    <property type="match status" value="1"/>
</dbReference>
<organism evidence="3 4">
    <name type="scientific">Rhizopus oryzae</name>
    <name type="common">Mucormycosis agent</name>
    <name type="synonym">Rhizopus arrhizus var. delemar</name>
    <dbReference type="NCBI Taxonomy" id="64495"/>
    <lineage>
        <taxon>Eukaryota</taxon>
        <taxon>Fungi</taxon>
        <taxon>Fungi incertae sedis</taxon>
        <taxon>Mucoromycota</taxon>
        <taxon>Mucoromycotina</taxon>
        <taxon>Mucoromycetes</taxon>
        <taxon>Mucorales</taxon>
        <taxon>Mucorineae</taxon>
        <taxon>Rhizopodaceae</taxon>
        <taxon>Rhizopus</taxon>
    </lineage>
</organism>
<dbReference type="PROSITE" id="PS50885">
    <property type="entry name" value="HAMP"/>
    <property type="match status" value="1"/>
</dbReference>
<dbReference type="GO" id="GO:0016020">
    <property type="term" value="C:membrane"/>
    <property type="evidence" value="ECO:0007669"/>
    <property type="project" value="InterPro"/>
</dbReference>
<keyword evidence="4" id="KW-1185">Reference proteome</keyword>
<feature type="domain" description="HAMP" evidence="2">
    <location>
        <begin position="3"/>
        <end position="55"/>
    </location>
</feature>
<evidence type="ECO:0000313" key="3">
    <source>
        <dbReference type="EMBL" id="KAG1277687.1"/>
    </source>
</evidence>
<reference evidence="3" key="1">
    <citation type="journal article" date="2020" name="Microb. Genom.">
        <title>Genetic diversity of clinical and environmental Mucorales isolates obtained from an investigation of mucormycosis cases among solid organ transplant recipients.</title>
        <authorList>
            <person name="Nguyen M.H."/>
            <person name="Kaul D."/>
            <person name="Muto C."/>
            <person name="Cheng S.J."/>
            <person name="Richter R.A."/>
            <person name="Bruno V.M."/>
            <person name="Liu G."/>
            <person name="Beyhan S."/>
            <person name="Sundermann A.J."/>
            <person name="Mounaud S."/>
            <person name="Pasculle A.W."/>
            <person name="Nierman W.C."/>
            <person name="Driscoll E."/>
            <person name="Cumbie R."/>
            <person name="Clancy C.J."/>
            <person name="Dupont C.L."/>
        </authorList>
    </citation>
    <scope>NUCLEOTIDE SEQUENCE</scope>
    <source>
        <strain evidence="3">GL11</strain>
    </source>
</reference>
<dbReference type="AlphaFoldDB" id="A0A9P6WTI8"/>